<dbReference type="EMBL" id="NBTZ01000025">
    <property type="protein sequence ID" value="OTP78399.1"/>
    <property type="molecule type" value="Genomic_DNA"/>
</dbReference>
<gene>
    <name evidence="1" type="ORF">PAMC26577_05100</name>
</gene>
<sequence>MSIELFDVERSIVNLKRLPLSMDLVKPTQFGHMNFLA</sequence>
<name>A0A242N3Z7_CABSO</name>
<protein>
    <submittedName>
        <fullName evidence="1">Uncharacterized protein</fullName>
    </submittedName>
</protein>
<reference evidence="1 2" key="1">
    <citation type="submission" date="2017-03" db="EMBL/GenBank/DDBJ databases">
        <title>Genome analysis of strain PAMC 26577.</title>
        <authorList>
            <person name="Oh H.-M."/>
            <person name="Yang J.-A."/>
        </authorList>
    </citation>
    <scope>NUCLEOTIDE SEQUENCE [LARGE SCALE GENOMIC DNA]</scope>
    <source>
        <strain evidence="1 2">PAMC 26577</strain>
    </source>
</reference>
<dbReference type="Proteomes" id="UP000195221">
    <property type="component" value="Unassembled WGS sequence"/>
</dbReference>
<comment type="caution">
    <text evidence="1">The sequence shown here is derived from an EMBL/GenBank/DDBJ whole genome shotgun (WGS) entry which is preliminary data.</text>
</comment>
<dbReference type="AlphaFoldDB" id="A0A242N3Z7"/>
<evidence type="ECO:0000313" key="1">
    <source>
        <dbReference type="EMBL" id="OTP78399.1"/>
    </source>
</evidence>
<evidence type="ECO:0000313" key="2">
    <source>
        <dbReference type="Proteomes" id="UP000195221"/>
    </source>
</evidence>
<organism evidence="1 2">
    <name type="scientific">Caballeronia sordidicola</name>
    <name type="common">Burkholderia sordidicola</name>
    <dbReference type="NCBI Taxonomy" id="196367"/>
    <lineage>
        <taxon>Bacteria</taxon>
        <taxon>Pseudomonadati</taxon>
        <taxon>Pseudomonadota</taxon>
        <taxon>Betaproteobacteria</taxon>
        <taxon>Burkholderiales</taxon>
        <taxon>Burkholderiaceae</taxon>
        <taxon>Caballeronia</taxon>
    </lineage>
</organism>
<accession>A0A242N3Z7</accession>
<proteinExistence type="predicted"/>